<reference evidence="2" key="1">
    <citation type="submission" date="2023-03" db="EMBL/GenBank/DDBJ databases">
        <authorList>
            <person name="Steffen K."/>
            <person name="Cardenas P."/>
        </authorList>
    </citation>
    <scope>NUCLEOTIDE SEQUENCE</scope>
</reference>
<feature type="compositionally biased region" description="Polar residues" evidence="1">
    <location>
        <begin position="725"/>
        <end position="734"/>
    </location>
</feature>
<feature type="compositionally biased region" description="Basic and acidic residues" evidence="1">
    <location>
        <begin position="421"/>
        <end position="430"/>
    </location>
</feature>
<gene>
    <name evidence="2" type="ORF">GBAR_LOCUS30386</name>
</gene>
<feature type="region of interest" description="Disordered" evidence="1">
    <location>
        <begin position="301"/>
        <end position="379"/>
    </location>
</feature>
<dbReference type="Proteomes" id="UP001174909">
    <property type="component" value="Unassembled WGS sequence"/>
</dbReference>
<evidence type="ECO:0000313" key="2">
    <source>
        <dbReference type="EMBL" id="CAI8055714.1"/>
    </source>
</evidence>
<keyword evidence="3" id="KW-1185">Reference proteome</keyword>
<evidence type="ECO:0000313" key="3">
    <source>
        <dbReference type="Proteomes" id="UP001174909"/>
    </source>
</evidence>
<sequence>MLAHIITVREINPFVREGVMRIADFPLIFNTEDFPMRWKREYIRLLTTFEVAVELSDGELLIPSTLPCERPNLPQNVFPSSLRVLPPLRHAYIIPFVPSGFWPRLMSRVLSDKTIIQLSRDGCNIEGNDVDQLSWVKWREAPVMRRGNMHRISTCSSNTKISGISVTVPDFFPILKFLEHSSQSKTGGKQRGPSSSSLQSTSSAGGLRPIPGGAAHSVTSESNAGPPLVPEVNIETSSEMIQSSGSHDSGSGSHDRSCGCDEEGSSGANRVVEIDKIEEEVQRLARKCKDRCRLLSCNVSSSTRPTVNWGGPSEDGTVPSGNGLAERPNSFHLRRRVPSNEMASPRHSMRSLSRGSRSSTRDAPPTTPQPAPPVVEEEAHDKMRAGLVSKAVDHITLLVEDWFTGVKPRYHLVPCPHCASRDDRAEEEGRGPQQVPLLRSFSAETSLKAPPTKGPVARKPSREKRPSPGENRPHPLKATPPLHPVAPATTVPPHKSFLGRISPWRPGGKPQIGTVPKPPAPSPGQYYVDPSGNRYLVPERDLKAVQDPYNYAFRYDDCVVLARSQDFVTCPAHGKILLRYMAPDTLFVAQGKEILVSGDDCVEEGVLGQGAYATVFQVRIRKNGESEPQWSVCPGLKVTHQRDGPDRQPVPPLTRHSPPRTRGQREKHLPLLHHTGFNNAQEELALLASSPESPRHPTPLEWSSAQPGTHPRACSPGAQEDLEPGSTSCNTHSPWQRGAGVSSFRWHMPSATSTTAPSSTETSRATMSLSGGSPCHMTPFSFPRVDLDWRRCWSNSQIWGSVSCSNSGGQGPRWNPGYMAPEILKYTAKRYTPTRWTYSHSGCSCMNC</sequence>
<evidence type="ECO:0000256" key="1">
    <source>
        <dbReference type="SAM" id="MobiDB-lite"/>
    </source>
</evidence>
<name>A0AA35TXQ5_GEOBA</name>
<comment type="caution">
    <text evidence="2">The sequence shown here is derived from an EMBL/GenBank/DDBJ whole genome shotgun (WGS) entry which is preliminary data.</text>
</comment>
<dbReference type="EMBL" id="CASHTH010004298">
    <property type="protein sequence ID" value="CAI8055714.1"/>
    <property type="molecule type" value="Genomic_DNA"/>
</dbReference>
<organism evidence="2 3">
    <name type="scientific">Geodia barretti</name>
    <name type="common">Barrett's horny sponge</name>
    <dbReference type="NCBI Taxonomy" id="519541"/>
    <lineage>
        <taxon>Eukaryota</taxon>
        <taxon>Metazoa</taxon>
        <taxon>Porifera</taxon>
        <taxon>Demospongiae</taxon>
        <taxon>Heteroscleromorpha</taxon>
        <taxon>Tetractinellida</taxon>
        <taxon>Astrophorina</taxon>
        <taxon>Geodiidae</taxon>
        <taxon>Geodia</taxon>
    </lineage>
</organism>
<feature type="region of interest" description="Disordered" evidence="1">
    <location>
        <begin position="627"/>
        <end position="665"/>
    </location>
</feature>
<feature type="region of interest" description="Disordered" evidence="1">
    <location>
        <begin position="183"/>
        <end position="266"/>
    </location>
</feature>
<feature type="compositionally biased region" description="Low complexity" evidence="1">
    <location>
        <begin position="243"/>
        <end position="252"/>
    </location>
</feature>
<feature type="region of interest" description="Disordered" evidence="1">
    <location>
        <begin position="690"/>
        <end position="734"/>
    </location>
</feature>
<dbReference type="AlphaFoldDB" id="A0AA35TXQ5"/>
<feature type="compositionally biased region" description="Basic and acidic residues" evidence="1">
    <location>
        <begin position="463"/>
        <end position="473"/>
    </location>
</feature>
<feature type="compositionally biased region" description="Low complexity" evidence="1">
    <location>
        <begin position="350"/>
        <end position="364"/>
    </location>
</feature>
<feature type="region of interest" description="Disordered" evidence="1">
    <location>
        <begin position="749"/>
        <end position="770"/>
    </location>
</feature>
<accession>A0AA35TXQ5</accession>
<feature type="compositionally biased region" description="Low complexity" evidence="1">
    <location>
        <begin position="194"/>
        <end position="203"/>
    </location>
</feature>
<proteinExistence type="predicted"/>
<feature type="compositionally biased region" description="Low complexity" evidence="1">
    <location>
        <begin position="750"/>
        <end position="766"/>
    </location>
</feature>
<protein>
    <submittedName>
        <fullName evidence="2">Uncharacterized protein</fullName>
    </submittedName>
</protein>
<feature type="region of interest" description="Disordered" evidence="1">
    <location>
        <begin position="421"/>
        <end position="500"/>
    </location>
</feature>